<name>A0AAV7LS16_PLEWA</name>
<comment type="caution">
    <text evidence="2">The sequence shown here is derived from an EMBL/GenBank/DDBJ whole genome shotgun (WGS) entry which is preliminary data.</text>
</comment>
<dbReference type="Proteomes" id="UP001066276">
    <property type="component" value="Chromosome 11"/>
</dbReference>
<organism evidence="2 3">
    <name type="scientific">Pleurodeles waltl</name>
    <name type="common">Iberian ribbed newt</name>
    <dbReference type="NCBI Taxonomy" id="8319"/>
    <lineage>
        <taxon>Eukaryota</taxon>
        <taxon>Metazoa</taxon>
        <taxon>Chordata</taxon>
        <taxon>Craniata</taxon>
        <taxon>Vertebrata</taxon>
        <taxon>Euteleostomi</taxon>
        <taxon>Amphibia</taxon>
        <taxon>Batrachia</taxon>
        <taxon>Caudata</taxon>
        <taxon>Salamandroidea</taxon>
        <taxon>Salamandridae</taxon>
        <taxon>Pleurodelinae</taxon>
        <taxon>Pleurodeles</taxon>
    </lineage>
</organism>
<proteinExistence type="predicted"/>
<dbReference type="AlphaFoldDB" id="A0AAV7LS16"/>
<gene>
    <name evidence="2" type="ORF">NDU88_007259</name>
</gene>
<accession>A0AAV7LS16</accession>
<feature type="region of interest" description="Disordered" evidence="1">
    <location>
        <begin position="77"/>
        <end position="108"/>
    </location>
</feature>
<evidence type="ECO:0000313" key="3">
    <source>
        <dbReference type="Proteomes" id="UP001066276"/>
    </source>
</evidence>
<sequence length="129" mass="13730">MCRSARSPVSCPAARRTASHDSLGPGRAAGARRRVCAAQGPSAPLVSAGLHFVSADVRAARPFPVSVPASYARPWFFGDLPGPDGPSRHPTERRRRQPEAGARHPHHLLTSSVLRPRLLLAPVPAVGLR</sequence>
<feature type="region of interest" description="Disordered" evidence="1">
    <location>
        <begin position="1"/>
        <end position="31"/>
    </location>
</feature>
<keyword evidence="3" id="KW-1185">Reference proteome</keyword>
<reference evidence="2" key="1">
    <citation type="journal article" date="2022" name="bioRxiv">
        <title>Sequencing and chromosome-scale assembly of the giantPleurodeles waltlgenome.</title>
        <authorList>
            <person name="Brown T."/>
            <person name="Elewa A."/>
            <person name="Iarovenko S."/>
            <person name="Subramanian E."/>
            <person name="Araus A.J."/>
            <person name="Petzold A."/>
            <person name="Susuki M."/>
            <person name="Suzuki K.-i.T."/>
            <person name="Hayashi T."/>
            <person name="Toyoda A."/>
            <person name="Oliveira C."/>
            <person name="Osipova E."/>
            <person name="Leigh N.D."/>
            <person name="Simon A."/>
            <person name="Yun M.H."/>
        </authorList>
    </citation>
    <scope>NUCLEOTIDE SEQUENCE</scope>
    <source>
        <strain evidence="2">20211129_DDA</strain>
        <tissue evidence="2">Liver</tissue>
    </source>
</reference>
<dbReference type="EMBL" id="JANPWB010000015">
    <property type="protein sequence ID" value="KAJ1094181.1"/>
    <property type="molecule type" value="Genomic_DNA"/>
</dbReference>
<evidence type="ECO:0000256" key="1">
    <source>
        <dbReference type="SAM" id="MobiDB-lite"/>
    </source>
</evidence>
<evidence type="ECO:0000313" key="2">
    <source>
        <dbReference type="EMBL" id="KAJ1094181.1"/>
    </source>
</evidence>
<protein>
    <submittedName>
        <fullName evidence="2">Uncharacterized protein</fullName>
    </submittedName>
</protein>